<dbReference type="Gene3D" id="3.40.50.300">
    <property type="entry name" value="P-loop containing nucleotide triphosphate hydrolases"/>
    <property type="match status" value="1"/>
</dbReference>
<organism evidence="7 8">
    <name type="scientific">Suillus fuscotomentosus</name>
    <dbReference type="NCBI Taxonomy" id="1912939"/>
    <lineage>
        <taxon>Eukaryota</taxon>
        <taxon>Fungi</taxon>
        <taxon>Dikarya</taxon>
        <taxon>Basidiomycota</taxon>
        <taxon>Agaricomycotina</taxon>
        <taxon>Agaricomycetes</taxon>
        <taxon>Agaricomycetidae</taxon>
        <taxon>Boletales</taxon>
        <taxon>Suillineae</taxon>
        <taxon>Suillaceae</taxon>
        <taxon>Suillus</taxon>
    </lineage>
</organism>
<dbReference type="SMART" id="SM00320">
    <property type="entry name" value="WD40"/>
    <property type="match status" value="5"/>
</dbReference>
<feature type="compositionally biased region" description="Low complexity" evidence="5">
    <location>
        <begin position="1124"/>
        <end position="1137"/>
    </location>
</feature>
<evidence type="ECO:0000256" key="1">
    <source>
        <dbReference type="ARBA" id="ARBA00022574"/>
    </source>
</evidence>
<proteinExistence type="predicted"/>
<evidence type="ECO:0000256" key="4">
    <source>
        <dbReference type="SAM" id="Coils"/>
    </source>
</evidence>
<dbReference type="EMBL" id="JABBWK010000004">
    <property type="protein sequence ID" value="KAG1906534.1"/>
    <property type="molecule type" value="Genomic_DNA"/>
</dbReference>
<dbReference type="InterPro" id="IPR007111">
    <property type="entry name" value="NACHT_NTPase"/>
</dbReference>
<evidence type="ECO:0000313" key="8">
    <source>
        <dbReference type="Proteomes" id="UP001195769"/>
    </source>
</evidence>
<comment type="caution">
    <text evidence="7">The sequence shown here is derived from an EMBL/GenBank/DDBJ whole genome shotgun (WGS) entry which is preliminary data.</text>
</comment>
<protein>
    <recommendedName>
        <fullName evidence="6">NACHT domain-containing protein</fullName>
    </recommendedName>
</protein>
<dbReference type="Pfam" id="PF24883">
    <property type="entry name" value="NPHP3_N"/>
    <property type="match status" value="1"/>
</dbReference>
<feature type="region of interest" description="Disordered" evidence="5">
    <location>
        <begin position="1120"/>
        <end position="1147"/>
    </location>
</feature>
<dbReference type="CDD" id="cd00200">
    <property type="entry name" value="WD40"/>
    <property type="match status" value="1"/>
</dbReference>
<dbReference type="PROSITE" id="PS50294">
    <property type="entry name" value="WD_REPEATS_REGION"/>
    <property type="match status" value="5"/>
</dbReference>
<feature type="repeat" description="WD" evidence="3">
    <location>
        <begin position="1000"/>
        <end position="1041"/>
    </location>
</feature>
<dbReference type="InterPro" id="IPR001680">
    <property type="entry name" value="WD40_rpt"/>
</dbReference>
<evidence type="ECO:0000256" key="5">
    <source>
        <dbReference type="SAM" id="MobiDB-lite"/>
    </source>
</evidence>
<keyword evidence="1 3" id="KW-0853">WD repeat</keyword>
<dbReference type="GO" id="GO:1990234">
    <property type="term" value="C:transferase complex"/>
    <property type="evidence" value="ECO:0007669"/>
    <property type="project" value="UniProtKB-ARBA"/>
</dbReference>
<sequence length="1254" mass="137842">MKFITTSDTFLVQNQPRSQVKQAVRKFAKGVTKKLSKRFKCSRNRIPAIQNVEFQDALSNQNIRVNQGTSGEPASKVLDIPSGVEEGIGSKSVDAELQGAHEASEHMKTLGGPAQSVTSAANNAQAGLTAADDFQTNYLQPLKNFDTVIEKIANVHPYAKMALGILSAAAKIVLAQAERDESVHRLLQKLNEVYGFVTQDDNLSKVESMHDVIGKIAQQTLECARFIRDYSETKSFWKRVGKNVVAETDDIIARYNNALDELMQQFRDQAHRDVAIFVQFAGETLDLGGMTYAAGAGLDTAKQCLPGTRMEILSQITEWINSSGDSVPRVMWLSGPAGKGKSAIAHTIANWFEETGGLGSCFCFDRHREADRRHEKIFSTIARDLADRDPGMKRALADVVKNAHSLKNTTDIIQQWRKLLMEPLKKLSASSVGPVLIVIEALDESGGVETRRNLLRILAGRLQDKGLPQINELPSNFRILVTSRPLHDIEKEFEGVNHILPLSMDKIPAEVAESDIHAFVSDKLKDLPHFGRQEFADLAAKADGLFEWARLACEYITEELPGLSPTDCFNAVVNCNPGERKNLLYDMYRLILTEIMPKDKYTTAHYEQTVAKFRSVMGQILATAEPLPLASLNAMRQHFPEDHDLYEVDVVVKRMGSLLSGTTDSHTPVRPLHATFQEYLTDKSSSGDFFVQRTKAQQRNLAFASLRVMMARKDGLRFNICDLKSSYLPNSQDTELPQRVKTFILPLLSYSCRYWATHVQITDFDDKLAKEIKLLFDNERLMFWIESLGLLNAISGAVTVLALVAKWLKGHSGYEELRSSMMDVQRFIQVFGGMILHSTPHLYVSALPFSPVNSIMATKFMRRFPNNLRLVSGLDFNWTVVQAVINGHTGIVSSVSFLPDGTRIASSSSDKTVRLWDAATGQPLGEPLEGHTGGVWSVSFSPDGTRIASGSEDDTVRLWDAGTGRPLGGPLEGHTGAVSSVSFSPDGTRIASGRPLGEPLQGHTGAVLSVSFSSDGTRIASSSSDKTVRLWDAGTGRPLGGPLEGHTGGVWSVSFSLDGTRIASGSEDKTVRLWDAGTGRLLGGFLEGHTGGVWSVSFSPDGTRIASGSEDKTVRLWDIVTGRPSPGSSEPGSSASPLRQSIAPSAQESRIMSTNTWNDRLISFSSSQEHALPNPADLLEPASHHDSNSTPFLLQADGWVMGPNHRLLFWVPLASRHAFYTPWISLVIPRRHPELDLSRMAHGTHWSSCRDAST</sequence>
<feature type="repeat" description="WD" evidence="3">
    <location>
        <begin position="971"/>
        <end position="993"/>
    </location>
</feature>
<dbReference type="PROSITE" id="PS50837">
    <property type="entry name" value="NACHT"/>
    <property type="match status" value="1"/>
</dbReference>
<name>A0AAD4EHX6_9AGAM</name>
<accession>A0AAD4EHX6</accession>
<keyword evidence="2" id="KW-0677">Repeat</keyword>
<feature type="compositionally biased region" description="Polar residues" evidence="5">
    <location>
        <begin position="1138"/>
        <end position="1147"/>
    </location>
</feature>
<dbReference type="PROSITE" id="PS50082">
    <property type="entry name" value="WD_REPEATS_2"/>
    <property type="match status" value="6"/>
</dbReference>
<dbReference type="InterPro" id="IPR019775">
    <property type="entry name" value="WD40_repeat_CS"/>
</dbReference>
<dbReference type="InterPro" id="IPR036322">
    <property type="entry name" value="WD40_repeat_dom_sf"/>
</dbReference>
<dbReference type="InterPro" id="IPR027417">
    <property type="entry name" value="P-loop_NTPase"/>
</dbReference>
<dbReference type="SUPFAM" id="SSF50978">
    <property type="entry name" value="WD40 repeat-like"/>
    <property type="match status" value="1"/>
</dbReference>
<dbReference type="PANTHER" id="PTHR22847">
    <property type="entry name" value="WD40 REPEAT PROTEIN"/>
    <property type="match status" value="1"/>
</dbReference>
<dbReference type="Pfam" id="PF00400">
    <property type="entry name" value="WD40"/>
    <property type="match status" value="6"/>
</dbReference>
<keyword evidence="4" id="KW-0175">Coiled coil</keyword>
<dbReference type="AlphaFoldDB" id="A0AAD4EHX6"/>
<gene>
    <name evidence="7" type="ORF">F5891DRAFT_1181943</name>
</gene>
<evidence type="ECO:0000256" key="2">
    <source>
        <dbReference type="ARBA" id="ARBA00022737"/>
    </source>
</evidence>
<dbReference type="SUPFAM" id="SSF52540">
    <property type="entry name" value="P-loop containing nucleoside triphosphate hydrolases"/>
    <property type="match status" value="1"/>
</dbReference>
<evidence type="ECO:0000313" key="7">
    <source>
        <dbReference type="EMBL" id="KAG1906534.1"/>
    </source>
</evidence>
<dbReference type="PANTHER" id="PTHR22847:SF637">
    <property type="entry name" value="WD REPEAT DOMAIN 5B"/>
    <property type="match status" value="1"/>
</dbReference>
<feature type="repeat" description="WD" evidence="3">
    <location>
        <begin position="1043"/>
        <end position="1084"/>
    </location>
</feature>
<reference evidence="7" key="1">
    <citation type="journal article" date="2020" name="New Phytol.">
        <title>Comparative genomics reveals dynamic genome evolution in host specialist ectomycorrhizal fungi.</title>
        <authorList>
            <person name="Lofgren L.A."/>
            <person name="Nguyen N.H."/>
            <person name="Vilgalys R."/>
            <person name="Ruytinx J."/>
            <person name="Liao H.L."/>
            <person name="Branco S."/>
            <person name="Kuo A."/>
            <person name="LaButti K."/>
            <person name="Lipzen A."/>
            <person name="Andreopoulos W."/>
            <person name="Pangilinan J."/>
            <person name="Riley R."/>
            <person name="Hundley H."/>
            <person name="Na H."/>
            <person name="Barry K."/>
            <person name="Grigoriev I.V."/>
            <person name="Stajich J.E."/>
            <person name="Kennedy P.G."/>
        </authorList>
    </citation>
    <scope>NUCLEOTIDE SEQUENCE</scope>
    <source>
        <strain evidence="7">FC203</strain>
    </source>
</reference>
<dbReference type="GeneID" id="64660390"/>
<feature type="repeat" description="WD" evidence="3">
    <location>
        <begin position="928"/>
        <end position="969"/>
    </location>
</feature>
<feature type="domain" description="NACHT" evidence="6">
    <location>
        <begin position="329"/>
        <end position="485"/>
    </location>
</feature>
<dbReference type="InterPro" id="IPR015943">
    <property type="entry name" value="WD40/YVTN_repeat-like_dom_sf"/>
</dbReference>
<dbReference type="Gene3D" id="2.130.10.10">
    <property type="entry name" value="YVTN repeat-like/Quinoprotein amine dehydrogenase"/>
    <property type="match status" value="3"/>
</dbReference>
<dbReference type="PROSITE" id="PS00678">
    <property type="entry name" value="WD_REPEATS_1"/>
    <property type="match status" value="2"/>
</dbReference>
<keyword evidence="8" id="KW-1185">Reference proteome</keyword>
<dbReference type="InterPro" id="IPR020472">
    <property type="entry name" value="WD40_PAC1"/>
</dbReference>
<feature type="repeat" description="WD" evidence="3">
    <location>
        <begin position="885"/>
        <end position="926"/>
    </location>
</feature>
<dbReference type="InterPro" id="IPR056884">
    <property type="entry name" value="NPHP3-like_N"/>
</dbReference>
<feature type="repeat" description="WD" evidence="3">
    <location>
        <begin position="1086"/>
        <end position="1119"/>
    </location>
</feature>
<evidence type="ECO:0000259" key="6">
    <source>
        <dbReference type="PROSITE" id="PS50837"/>
    </source>
</evidence>
<feature type="coiled-coil region" evidence="4">
    <location>
        <begin position="245"/>
        <end position="272"/>
    </location>
</feature>
<dbReference type="PRINTS" id="PR00320">
    <property type="entry name" value="GPROTEINBRPT"/>
</dbReference>
<dbReference type="Proteomes" id="UP001195769">
    <property type="component" value="Unassembled WGS sequence"/>
</dbReference>
<evidence type="ECO:0000256" key="3">
    <source>
        <dbReference type="PROSITE-ProRule" id="PRU00221"/>
    </source>
</evidence>
<dbReference type="RefSeq" id="XP_041232109.1">
    <property type="nucleotide sequence ID" value="XM_041366092.1"/>
</dbReference>